<name>A0A1C1YSR2_9HYPH</name>
<feature type="compositionally biased region" description="Low complexity" evidence="1">
    <location>
        <begin position="45"/>
        <end position="55"/>
    </location>
</feature>
<dbReference type="EMBL" id="LQZT01000034">
    <property type="protein sequence ID" value="OCW56545.1"/>
    <property type="molecule type" value="Genomic_DNA"/>
</dbReference>
<keyword evidence="2" id="KW-1133">Transmembrane helix</keyword>
<evidence type="ECO:0000256" key="1">
    <source>
        <dbReference type="SAM" id="MobiDB-lite"/>
    </source>
</evidence>
<evidence type="ECO:0000313" key="3">
    <source>
        <dbReference type="EMBL" id="OCW56545.1"/>
    </source>
</evidence>
<evidence type="ECO:0000313" key="4">
    <source>
        <dbReference type="Proteomes" id="UP000094795"/>
    </source>
</evidence>
<organism evidence="3 4">
    <name type="scientific">Hoeflea olei</name>
    <dbReference type="NCBI Taxonomy" id="1480615"/>
    <lineage>
        <taxon>Bacteria</taxon>
        <taxon>Pseudomonadati</taxon>
        <taxon>Pseudomonadota</taxon>
        <taxon>Alphaproteobacteria</taxon>
        <taxon>Hyphomicrobiales</taxon>
        <taxon>Rhizobiaceae</taxon>
        <taxon>Hoeflea</taxon>
    </lineage>
</organism>
<dbReference type="AlphaFoldDB" id="A0A1C1YSR2"/>
<sequence length="69" mass="7564">MTYFLVLQIAVCIFAIGFSFLALMRITKGLRDLRQGQLAGSSLPSTGTRSGTSVRRTGDEAAFMRRHAL</sequence>
<dbReference type="RefSeq" id="WP_066180924.1">
    <property type="nucleotide sequence ID" value="NZ_LQZT01000034.1"/>
</dbReference>
<keyword evidence="4" id="KW-1185">Reference proteome</keyword>
<dbReference type="STRING" id="1480615.AWJ14_16495"/>
<evidence type="ECO:0000256" key="2">
    <source>
        <dbReference type="SAM" id="Phobius"/>
    </source>
</evidence>
<keyword evidence="2" id="KW-0812">Transmembrane</keyword>
<keyword evidence="2" id="KW-0472">Membrane</keyword>
<protein>
    <submittedName>
        <fullName evidence="3">Uncharacterized protein</fullName>
    </submittedName>
</protein>
<comment type="caution">
    <text evidence="3">The sequence shown here is derived from an EMBL/GenBank/DDBJ whole genome shotgun (WGS) entry which is preliminary data.</text>
</comment>
<feature type="region of interest" description="Disordered" evidence="1">
    <location>
        <begin position="38"/>
        <end position="69"/>
    </location>
</feature>
<accession>A0A1C1YSR2</accession>
<gene>
    <name evidence="3" type="ORF">AWJ14_16495</name>
</gene>
<reference evidence="3 4" key="1">
    <citation type="submission" date="2015-12" db="EMBL/GenBank/DDBJ databases">
        <authorList>
            <person name="Shamseldin A."/>
            <person name="Moawad H."/>
            <person name="Abd El-Rahim W.M."/>
            <person name="Sadowsky M.J."/>
        </authorList>
    </citation>
    <scope>NUCLEOTIDE SEQUENCE [LARGE SCALE GENOMIC DNA]</scope>
    <source>
        <strain evidence="3 4">JC234</strain>
    </source>
</reference>
<proteinExistence type="predicted"/>
<dbReference type="Proteomes" id="UP000094795">
    <property type="component" value="Unassembled WGS sequence"/>
</dbReference>
<feature type="transmembrane region" description="Helical" evidence="2">
    <location>
        <begin position="6"/>
        <end position="24"/>
    </location>
</feature>